<dbReference type="Pfam" id="PF01370">
    <property type="entry name" value="Epimerase"/>
    <property type="match status" value="1"/>
</dbReference>
<dbReference type="PANTHER" id="PTHR43245">
    <property type="entry name" value="BIFUNCTIONAL POLYMYXIN RESISTANCE PROTEIN ARNA"/>
    <property type="match status" value="1"/>
</dbReference>
<dbReference type="Proteomes" id="UP001597493">
    <property type="component" value="Unassembled WGS sequence"/>
</dbReference>
<proteinExistence type="predicted"/>
<dbReference type="InterPro" id="IPR036291">
    <property type="entry name" value="NAD(P)-bd_dom_sf"/>
</dbReference>
<dbReference type="RefSeq" id="WP_379274791.1">
    <property type="nucleotide sequence ID" value="NZ_JBHUGT010000012.1"/>
</dbReference>
<evidence type="ECO:0000259" key="1">
    <source>
        <dbReference type="Pfam" id="PF01370"/>
    </source>
</evidence>
<name>A0ABW5QZE8_9BACL</name>
<dbReference type="PANTHER" id="PTHR43245:SF13">
    <property type="entry name" value="UDP-D-APIOSE_UDP-D-XYLOSE SYNTHASE 2"/>
    <property type="match status" value="1"/>
</dbReference>
<dbReference type="InterPro" id="IPR001509">
    <property type="entry name" value="Epimerase_deHydtase"/>
</dbReference>
<protein>
    <submittedName>
        <fullName evidence="2">NAD-dependent epimerase/dehydratase family protein</fullName>
    </submittedName>
</protein>
<reference evidence="3" key="1">
    <citation type="journal article" date="2019" name="Int. J. Syst. Evol. Microbiol.">
        <title>The Global Catalogue of Microorganisms (GCM) 10K type strain sequencing project: providing services to taxonomists for standard genome sequencing and annotation.</title>
        <authorList>
            <consortium name="The Broad Institute Genomics Platform"/>
            <consortium name="The Broad Institute Genome Sequencing Center for Infectious Disease"/>
            <person name="Wu L."/>
            <person name="Ma J."/>
        </authorList>
    </citation>
    <scope>NUCLEOTIDE SEQUENCE [LARGE SCALE GENOMIC DNA]</scope>
    <source>
        <strain evidence="3">TISTR 1827</strain>
    </source>
</reference>
<sequence>MRILVLGGTKFLGRHIVEAALEAKHEVTLFNRGLTEPVLYPTVERLIGDRDGGLEPLEGREWDAVIDTSGYVPRVVRQSVRLLEPACGMYCFISSISAYADFSAENQDEHAKTAKLEASPSDSEDVSQHYGALKALCEQEVQESYGERALIIRPGLIVGPYDPTDRFTYWPLRMSAGGETLIPGEPERPVQWIDARDLAAWIIRMLERKSGGIYNAVTPAYRYTMGDLTEACLKLAPDASPAWVKESFLTAAGVGEWIELPLWIKAESNMPGFLTVSSERAVASGLTFRPLPDTLRDTLVWAKTRPAGYEPKAGMDPAREAELLKQWREKLSQEA</sequence>
<dbReference type="SUPFAM" id="SSF51735">
    <property type="entry name" value="NAD(P)-binding Rossmann-fold domains"/>
    <property type="match status" value="1"/>
</dbReference>
<gene>
    <name evidence="2" type="ORF">ACFSW5_15495</name>
</gene>
<dbReference type="EMBL" id="JBHUMY010000016">
    <property type="protein sequence ID" value="MFD2661657.1"/>
    <property type="molecule type" value="Genomic_DNA"/>
</dbReference>
<dbReference type="InterPro" id="IPR050177">
    <property type="entry name" value="Lipid_A_modif_metabolic_enz"/>
</dbReference>
<organism evidence="2 3">
    <name type="scientific">Paenibacillus thailandensis</name>
    <dbReference type="NCBI Taxonomy" id="393250"/>
    <lineage>
        <taxon>Bacteria</taxon>
        <taxon>Bacillati</taxon>
        <taxon>Bacillota</taxon>
        <taxon>Bacilli</taxon>
        <taxon>Bacillales</taxon>
        <taxon>Paenibacillaceae</taxon>
        <taxon>Paenibacillus</taxon>
    </lineage>
</organism>
<comment type="caution">
    <text evidence="2">The sequence shown here is derived from an EMBL/GenBank/DDBJ whole genome shotgun (WGS) entry which is preliminary data.</text>
</comment>
<keyword evidence="3" id="KW-1185">Reference proteome</keyword>
<dbReference type="Gene3D" id="3.40.50.720">
    <property type="entry name" value="NAD(P)-binding Rossmann-like Domain"/>
    <property type="match status" value="1"/>
</dbReference>
<accession>A0ABW5QZE8</accession>
<feature type="domain" description="NAD-dependent epimerase/dehydratase" evidence="1">
    <location>
        <begin position="3"/>
        <end position="215"/>
    </location>
</feature>
<evidence type="ECO:0000313" key="3">
    <source>
        <dbReference type="Proteomes" id="UP001597493"/>
    </source>
</evidence>
<evidence type="ECO:0000313" key="2">
    <source>
        <dbReference type="EMBL" id="MFD2661657.1"/>
    </source>
</evidence>